<proteinExistence type="predicted"/>
<reference evidence="1" key="2">
    <citation type="submission" date="2021-02" db="EMBL/GenBank/DDBJ databases">
        <title>Aspergillus luchuensis mut. kawachii IFO 4304 genome sequence.</title>
        <authorList>
            <person name="Mori K."/>
            <person name="Kadooka C."/>
            <person name="Goto M."/>
            <person name="Futagami T."/>
        </authorList>
    </citation>
    <scope>NUCLEOTIDE SEQUENCE</scope>
    <source>
        <strain evidence="1">IFO 4308</strain>
    </source>
</reference>
<organism evidence="1 2">
    <name type="scientific">Aspergillus kawachii</name>
    <name type="common">White koji mold</name>
    <name type="synonym">Aspergillus awamori var. kawachi</name>
    <dbReference type="NCBI Taxonomy" id="1069201"/>
    <lineage>
        <taxon>Eukaryota</taxon>
        <taxon>Fungi</taxon>
        <taxon>Dikarya</taxon>
        <taxon>Ascomycota</taxon>
        <taxon>Pezizomycotina</taxon>
        <taxon>Eurotiomycetes</taxon>
        <taxon>Eurotiomycetidae</taxon>
        <taxon>Eurotiales</taxon>
        <taxon>Aspergillaceae</taxon>
        <taxon>Aspergillus</taxon>
        <taxon>Aspergillus subgen. Circumdati</taxon>
    </lineage>
</organism>
<name>A0A7R7ZU91_ASPKA</name>
<dbReference type="EMBL" id="AP024425">
    <property type="protein sequence ID" value="BCR94848.1"/>
    <property type="molecule type" value="Genomic_DNA"/>
</dbReference>
<reference evidence="1" key="1">
    <citation type="submission" date="2021-01" db="EMBL/GenBank/DDBJ databases">
        <authorList>
            <consortium name="Aspergillus luchuensis mut. kawachii IFO 4304 genome sequencing consortium"/>
            <person name="Kazuki M."/>
            <person name="Futagami T."/>
        </authorList>
    </citation>
    <scope>NUCLEOTIDE SEQUENCE</scope>
    <source>
        <strain evidence="1">IFO 4308</strain>
    </source>
</reference>
<keyword evidence="2" id="KW-1185">Reference proteome</keyword>
<sequence>MRGLDRKVSLNRGRIEVSGKAREKTSTFADDNAQNLSILSKVSSLSLFEIIPAGPIALLCILFRQEASDGFAMLFTVQSLLYNWVYRLHWPIRPLKIVTVFGSDCKRRATDPAETCIAAFHSNW</sequence>
<dbReference type="AlphaFoldDB" id="A0A7R7ZU91"/>
<gene>
    <name evidence="1" type="ORF">AKAW2_11894S</name>
</gene>
<dbReference type="GeneID" id="64956173"/>
<protein>
    <submittedName>
        <fullName evidence="1">Uncharacterized protein</fullName>
    </submittedName>
</protein>
<evidence type="ECO:0000313" key="2">
    <source>
        <dbReference type="Proteomes" id="UP000661280"/>
    </source>
</evidence>
<dbReference type="RefSeq" id="XP_041538614.1">
    <property type="nucleotide sequence ID" value="XM_041684428.1"/>
</dbReference>
<dbReference type="KEGG" id="aluc:AKAW2_11894S"/>
<accession>A0A7R7ZU91</accession>
<evidence type="ECO:0000313" key="1">
    <source>
        <dbReference type="EMBL" id="BCR94848.1"/>
    </source>
</evidence>
<dbReference type="Proteomes" id="UP000661280">
    <property type="component" value="Chromosome 1"/>
</dbReference>